<evidence type="ECO:0000313" key="1">
    <source>
        <dbReference type="EMBL" id="VTZ60085.1"/>
    </source>
</evidence>
<protein>
    <submittedName>
        <fullName evidence="1">Uncharacterized protein</fullName>
    </submittedName>
</protein>
<dbReference type="Proteomes" id="UP000507954">
    <property type="component" value="Unassembled WGS sequence"/>
</dbReference>
<dbReference type="EMBL" id="CABFNB010000037">
    <property type="protein sequence ID" value="VTZ60085.1"/>
    <property type="molecule type" value="Genomic_DNA"/>
</dbReference>
<sequence length="57" mass="6277">MLAFPAPQLGPILISSRKAALILLKLQPEIDTERRIMDLLSGDLHHVCCAQKSHPSC</sequence>
<accession>A0A508WRE9</accession>
<name>A0A508WRE9_9HYPH</name>
<organism evidence="1 2">
    <name type="scientific">Sinorhizobium medicae</name>
    <dbReference type="NCBI Taxonomy" id="110321"/>
    <lineage>
        <taxon>Bacteria</taxon>
        <taxon>Pseudomonadati</taxon>
        <taxon>Pseudomonadota</taxon>
        <taxon>Alphaproteobacteria</taxon>
        <taxon>Hyphomicrobiales</taxon>
        <taxon>Rhizobiaceae</taxon>
        <taxon>Sinorhizobium/Ensifer group</taxon>
        <taxon>Sinorhizobium</taxon>
    </lineage>
</organism>
<evidence type="ECO:0000313" key="2">
    <source>
        <dbReference type="Proteomes" id="UP000507954"/>
    </source>
</evidence>
<dbReference type="AlphaFoldDB" id="A0A508WRE9"/>
<gene>
    <name evidence="1" type="ORF">EMEDMD4_1310079</name>
</gene>
<reference evidence="1 2" key="1">
    <citation type="submission" date="2019-06" db="EMBL/GenBank/DDBJ databases">
        <authorList>
            <person name="Le Quere A."/>
            <person name="Colella S."/>
        </authorList>
    </citation>
    <scope>NUCLEOTIDE SEQUENCE [LARGE SCALE GENOMIC DNA]</scope>
    <source>
        <strain evidence="1">EmedicaeMD41</strain>
    </source>
</reference>
<proteinExistence type="predicted"/>